<feature type="transmembrane region" description="Helical" evidence="8">
    <location>
        <begin position="27"/>
        <end position="46"/>
    </location>
</feature>
<dbReference type="PANTHER" id="PTHR15151">
    <property type="entry name" value="PROTEIN EIGER"/>
    <property type="match status" value="1"/>
</dbReference>
<protein>
    <recommendedName>
        <fullName evidence="9">THD domain-containing protein</fullName>
    </recommendedName>
</protein>
<evidence type="ECO:0000256" key="5">
    <source>
        <dbReference type="ARBA" id="ARBA00023157"/>
    </source>
</evidence>
<dbReference type="PROSITE" id="PS50049">
    <property type="entry name" value="THD_2"/>
    <property type="match status" value="1"/>
</dbReference>
<evidence type="ECO:0000313" key="10">
    <source>
        <dbReference type="EMBL" id="CAD7247045.1"/>
    </source>
</evidence>
<keyword evidence="8" id="KW-1133">Transmembrane helix</keyword>
<reference evidence="10" key="1">
    <citation type="submission" date="2020-11" db="EMBL/GenBank/DDBJ databases">
        <authorList>
            <person name="Tran Van P."/>
        </authorList>
    </citation>
    <scope>NUCLEOTIDE SEQUENCE</scope>
</reference>
<dbReference type="InterPro" id="IPR006052">
    <property type="entry name" value="TNF_dom"/>
</dbReference>
<dbReference type="GO" id="GO:0005615">
    <property type="term" value="C:extracellular space"/>
    <property type="evidence" value="ECO:0007669"/>
    <property type="project" value="UniProtKB-KW"/>
</dbReference>
<feature type="region of interest" description="Disordered" evidence="7">
    <location>
        <begin position="127"/>
        <end position="270"/>
    </location>
</feature>
<feature type="region of interest" description="Disordered" evidence="7">
    <location>
        <begin position="81"/>
        <end position="114"/>
    </location>
</feature>
<evidence type="ECO:0000259" key="9">
    <source>
        <dbReference type="PROSITE" id="PS50049"/>
    </source>
</evidence>
<dbReference type="AlphaFoldDB" id="A0A7R9A3P3"/>
<feature type="domain" description="THD" evidence="9">
    <location>
        <begin position="283"/>
        <end position="431"/>
    </location>
</feature>
<dbReference type="InterPro" id="IPR008983">
    <property type="entry name" value="Tumour_necrosis_fac-like_dom"/>
</dbReference>
<sequence>MEACDAEKMLEKGDPARGAECRRVARALCATCAVAVALAFAIFATLDARLIRGELSTLRQHVQQLEEACQCGETGWSLTRRRREANADKDKDKDTTEDGVRIHSQSYTSWPVHGQRHSEGLRLYENLLSPNKDPRSGEDWESESDSEGLLPHHRVSSTWTPNEKGDDDPRGPTIGPAFTYLRSRSLNDSPVVTDSSRVLSRRSRVKSTSARQEGDTVVPARNTSPRSSVPPGLQIRTLGGKEDTDMVILPQSSQSSEDLSRPKKGKLRRRRKKHKMLYEDLFSAIHFQGDASNFTVGDPDYAGNGRLRNIHEVHRHWSPAAWIQDGENLQEFPIQEGIVTIQVPGLYLVYAQIHYSDSHDANGYRIYANDDVVAQCVTMAHGRHQGVRSNTCHTSALSRLDVGDRVFVSDIEPFRYAIMSPGQSFFGLLRLTPE</sequence>
<evidence type="ECO:0000256" key="7">
    <source>
        <dbReference type="SAM" id="MobiDB-lite"/>
    </source>
</evidence>
<proteinExistence type="inferred from homology"/>
<gene>
    <name evidence="10" type="ORF">DSTB1V02_LOCUS6884</name>
</gene>
<keyword evidence="8" id="KW-0812">Transmembrane</keyword>
<dbReference type="PANTHER" id="PTHR15151:SF24">
    <property type="entry name" value="A PROLIFERATION-INDUCING LIGAND-LIKE PROTEIN-RELATED"/>
    <property type="match status" value="1"/>
</dbReference>
<evidence type="ECO:0000256" key="1">
    <source>
        <dbReference type="ARBA" id="ARBA00004613"/>
    </source>
</evidence>
<keyword evidence="8" id="KW-0472">Membrane</keyword>
<keyword evidence="6" id="KW-0325">Glycoprotein</keyword>
<dbReference type="GO" id="GO:0016020">
    <property type="term" value="C:membrane"/>
    <property type="evidence" value="ECO:0007669"/>
    <property type="project" value="InterPro"/>
</dbReference>
<keyword evidence="11" id="KW-1185">Reference proteome</keyword>
<comment type="subcellular location">
    <subcellularLocation>
        <location evidence="1">Secreted</location>
    </subcellularLocation>
</comment>
<dbReference type="PROSITE" id="PS00251">
    <property type="entry name" value="THD_1"/>
    <property type="match status" value="1"/>
</dbReference>
<evidence type="ECO:0000313" key="11">
    <source>
        <dbReference type="Proteomes" id="UP000677054"/>
    </source>
</evidence>
<feature type="compositionally biased region" description="Basic and acidic residues" evidence="7">
    <location>
        <begin position="84"/>
        <end position="101"/>
    </location>
</feature>
<keyword evidence="3" id="KW-0202">Cytokine</keyword>
<dbReference type="GO" id="GO:0005164">
    <property type="term" value="F:tumor necrosis factor receptor binding"/>
    <property type="evidence" value="ECO:0007669"/>
    <property type="project" value="InterPro"/>
</dbReference>
<evidence type="ECO:0000256" key="4">
    <source>
        <dbReference type="ARBA" id="ARBA00022525"/>
    </source>
</evidence>
<accession>A0A7R9A3P3</accession>
<evidence type="ECO:0000256" key="6">
    <source>
        <dbReference type="ARBA" id="ARBA00023180"/>
    </source>
</evidence>
<name>A0A7R9A3P3_9CRUS</name>
<dbReference type="InterPro" id="IPR021184">
    <property type="entry name" value="TNF_CS"/>
</dbReference>
<evidence type="ECO:0000256" key="8">
    <source>
        <dbReference type="SAM" id="Phobius"/>
    </source>
</evidence>
<keyword evidence="5" id="KW-1015">Disulfide bond</keyword>
<dbReference type="Proteomes" id="UP000677054">
    <property type="component" value="Unassembled WGS sequence"/>
</dbReference>
<dbReference type="Gene3D" id="2.60.120.40">
    <property type="match status" value="1"/>
</dbReference>
<dbReference type="GO" id="GO:0005125">
    <property type="term" value="F:cytokine activity"/>
    <property type="evidence" value="ECO:0007669"/>
    <property type="project" value="UniProtKB-KW"/>
</dbReference>
<dbReference type="SUPFAM" id="SSF49842">
    <property type="entry name" value="TNF-like"/>
    <property type="match status" value="1"/>
</dbReference>
<evidence type="ECO:0000256" key="3">
    <source>
        <dbReference type="ARBA" id="ARBA00022514"/>
    </source>
</evidence>
<comment type="similarity">
    <text evidence="2">Belongs to the tumor necrosis factor family.</text>
</comment>
<organism evidence="10">
    <name type="scientific">Darwinula stevensoni</name>
    <dbReference type="NCBI Taxonomy" id="69355"/>
    <lineage>
        <taxon>Eukaryota</taxon>
        <taxon>Metazoa</taxon>
        <taxon>Ecdysozoa</taxon>
        <taxon>Arthropoda</taxon>
        <taxon>Crustacea</taxon>
        <taxon>Oligostraca</taxon>
        <taxon>Ostracoda</taxon>
        <taxon>Podocopa</taxon>
        <taxon>Podocopida</taxon>
        <taxon>Darwinulocopina</taxon>
        <taxon>Darwinuloidea</taxon>
        <taxon>Darwinulidae</taxon>
        <taxon>Darwinula</taxon>
    </lineage>
</organism>
<dbReference type="GO" id="GO:0006955">
    <property type="term" value="P:immune response"/>
    <property type="evidence" value="ECO:0007669"/>
    <property type="project" value="InterPro"/>
</dbReference>
<evidence type="ECO:0000256" key="2">
    <source>
        <dbReference type="ARBA" id="ARBA00008670"/>
    </source>
</evidence>
<dbReference type="Pfam" id="PF00229">
    <property type="entry name" value="TNF"/>
    <property type="match status" value="1"/>
</dbReference>
<dbReference type="EMBL" id="CAJPEV010001315">
    <property type="protein sequence ID" value="CAG0892007.1"/>
    <property type="molecule type" value="Genomic_DNA"/>
</dbReference>
<dbReference type="InterPro" id="IPR051748">
    <property type="entry name" value="TNF_Ligand_Superfamily"/>
</dbReference>
<dbReference type="EMBL" id="LR900832">
    <property type="protein sequence ID" value="CAD7247045.1"/>
    <property type="molecule type" value="Genomic_DNA"/>
</dbReference>
<keyword evidence="4" id="KW-0964">Secreted</keyword>
<dbReference type="OrthoDB" id="6159739at2759"/>